<protein>
    <submittedName>
        <fullName evidence="1">Uncharacterized protein</fullName>
    </submittedName>
</protein>
<gene>
    <name evidence="1" type="ORF">COU19_01175</name>
</gene>
<name>A0A2H0UCC9_9BACT</name>
<sequence>MTTTDNSQDKALDPETQATLDSINARVAETAARTRAIGDKARAEIDRVEAEANEAIASIEGSMKRIDAAEATAGEKLDRLMMETAEDLASE</sequence>
<evidence type="ECO:0000313" key="2">
    <source>
        <dbReference type="Proteomes" id="UP000230179"/>
    </source>
</evidence>
<dbReference type="Proteomes" id="UP000230179">
    <property type="component" value="Unassembled WGS sequence"/>
</dbReference>
<comment type="caution">
    <text evidence="1">The sequence shown here is derived from an EMBL/GenBank/DDBJ whole genome shotgun (WGS) entry which is preliminary data.</text>
</comment>
<evidence type="ECO:0000313" key="1">
    <source>
        <dbReference type="EMBL" id="PIR83326.1"/>
    </source>
</evidence>
<dbReference type="AlphaFoldDB" id="A0A2H0UCC9"/>
<proteinExistence type="predicted"/>
<reference evidence="2" key="1">
    <citation type="submission" date="2017-09" db="EMBL/GenBank/DDBJ databases">
        <title>Depth-based differentiation of microbial function through sediment-hosted aquifers and enrichment of novel symbionts in the deep terrestrial subsurface.</title>
        <authorList>
            <person name="Probst A.J."/>
            <person name="Ladd B."/>
            <person name="Jarett J.K."/>
            <person name="Geller-Mcgrath D.E."/>
            <person name="Sieber C.M.K."/>
            <person name="Emerson J.B."/>
            <person name="Anantharaman K."/>
            <person name="Thomas B.C."/>
            <person name="Malmstrom R."/>
            <person name="Stieglmeier M."/>
            <person name="Klingl A."/>
            <person name="Woyke T."/>
            <person name="Ryan C.M."/>
            <person name="Banfield J.F."/>
        </authorList>
    </citation>
    <scope>NUCLEOTIDE SEQUENCE [LARGE SCALE GENOMIC DNA]</scope>
</reference>
<dbReference type="EMBL" id="PFBL01000008">
    <property type="protein sequence ID" value="PIR83326.1"/>
    <property type="molecule type" value="Genomic_DNA"/>
</dbReference>
<accession>A0A2H0UCC9</accession>
<organism evidence="1 2">
    <name type="scientific">Candidatus Kaiserbacteria bacterium CG10_big_fil_rev_8_21_14_0_10_56_12</name>
    <dbReference type="NCBI Taxonomy" id="1974611"/>
    <lineage>
        <taxon>Bacteria</taxon>
        <taxon>Candidatus Kaiseribacteriota</taxon>
    </lineage>
</organism>